<feature type="compositionally biased region" description="Pro residues" evidence="1">
    <location>
        <begin position="60"/>
        <end position="73"/>
    </location>
</feature>
<keyword evidence="2" id="KW-1133">Transmembrane helix</keyword>
<protein>
    <submittedName>
        <fullName evidence="3">DUF4190 domain-containing protein</fullName>
    </submittedName>
</protein>
<evidence type="ECO:0000256" key="1">
    <source>
        <dbReference type="SAM" id="MobiDB-lite"/>
    </source>
</evidence>
<sequence>MTTITTHNDTRTDGAATTEFEVEAPTSDQRDTAILASDTREVTAIQAPDAGSGSGFAPAGPTPSAAPQPALQPAPQGPAFAITSFVLGLASIVSGWTFFAPIVGLILGILALRRGTPERALALWGVWLNGAMLALSLIGIVVFGALLGAGILALPFLA</sequence>
<feature type="transmembrane region" description="Helical" evidence="2">
    <location>
        <begin position="124"/>
        <end position="157"/>
    </location>
</feature>
<feature type="compositionally biased region" description="Low complexity" evidence="1">
    <location>
        <begin position="47"/>
        <end position="59"/>
    </location>
</feature>
<dbReference type="Proteomes" id="UP000831775">
    <property type="component" value="Chromosome"/>
</dbReference>
<evidence type="ECO:0000313" key="3">
    <source>
        <dbReference type="EMBL" id="UOQ61544.1"/>
    </source>
</evidence>
<accession>A0ABY4FZN2</accession>
<organism evidence="3 4">
    <name type="scientific">Leucobacter rhizosphaerae</name>
    <dbReference type="NCBI Taxonomy" id="2932245"/>
    <lineage>
        <taxon>Bacteria</taxon>
        <taxon>Bacillati</taxon>
        <taxon>Actinomycetota</taxon>
        <taxon>Actinomycetes</taxon>
        <taxon>Micrococcales</taxon>
        <taxon>Microbacteriaceae</taxon>
        <taxon>Leucobacter</taxon>
    </lineage>
</organism>
<name>A0ABY4FZN2_9MICO</name>
<gene>
    <name evidence="3" type="ORF">MUN76_06165</name>
</gene>
<dbReference type="RefSeq" id="WP_244688091.1">
    <property type="nucleotide sequence ID" value="NZ_CP095043.1"/>
</dbReference>
<keyword evidence="2" id="KW-0472">Membrane</keyword>
<evidence type="ECO:0000313" key="4">
    <source>
        <dbReference type="Proteomes" id="UP000831775"/>
    </source>
</evidence>
<keyword evidence="4" id="KW-1185">Reference proteome</keyword>
<reference evidence="3 4" key="1">
    <citation type="submission" date="2022-04" db="EMBL/GenBank/DDBJ databases">
        <title>Leucobacter sp. isolated from rhizosphere of onion.</title>
        <authorList>
            <person name="Won M."/>
            <person name="Lee C.-M."/>
            <person name="Woen H.-Y."/>
            <person name="Kwon S.-W."/>
        </authorList>
    </citation>
    <scope>NUCLEOTIDE SEQUENCE [LARGE SCALE GENOMIC DNA]</scope>
    <source>
        <strain evidence="3 4">H25R-14</strain>
    </source>
</reference>
<proteinExistence type="predicted"/>
<keyword evidence="2" id="KW-0812">Transmembrane</keyword>
<evidence type="ECO:0000256" key="2">
    <source>
        <dbReference type="SAM" id="Phobius"/>
    </source>
</evidence>
<feature type="transmembrane region" description="Helical" evidence="2">
    <location>
        <begin position="79"/>
        <end position="112"/>
    </location>
</feature>
<feature type="region of interest" description="Disordered" evidence="1">
    <location>
        <begin position="1"/>
        <end position="33"/>
    </location>
</feature>
<feature type="region of interest" description="Disordered" evidence="1">
    <location>
        <begin position="47"/>
        <end position="73"/>
    </location>
</feature>
<dbReference type="EMBL" id="CP095043">
    <property type="protein sequence ID" value="UOQ61544.1"/>
    <property type="molecule type" value="Genomic_DNA"/>
</dbReference>